<dbReference type="Proteomes" id="UP001162483">
    <property type="component" value="Unassembled WGS sequence"/>
</dbReference>
<gene>
    <name evidence="3" type="ORF">SPARVUS_LOCUS1592779</name>
</gene>
<dbReference type="EMBL" id="CATNWA010001207">
    <property type="protein sequence ID" value="CAI9539447.1"/>
    <property type="molecule type" value="Genomic_DNA"/>
</dbReference>
<keyword evidence="1" id="KW-1133">Transmembrane helix</keyword>
<organism evidence="3 4">
    <name type="scientific">Staurois parvus</name>
    <dbReference type="NCBI Taxonomy" id="386267"/>
    <lineage>
        <taxon>Eukaryota</taxon>
        <taxon>Metazoa</taxon>
        <taxon>Chordata</taxon>
        <taxon>Craniata</taxon>
        <taxon>Vertebrata</taxon>
        <taxon>Euteleostomi</taxon>
        <taxon>Amphibia</taxon>
        <taxon>Batrachia</taxon>
        <taxon>Anura</taxon>
        <taxon>Neobatrachia</taxon>
        <taxon>Ranoidea</taxon>
        <taxon>Ranidae</taxon>
        <taxon>Staurois</taxon>
    </lineage>
</organism>
<evidence type="ECO:0000256" key="1">
    <source>
        <dbReference type="SAM" id="Phobius"/>
    </source>
</evidence>
<evidence type="ECO:0000313" key="3">
    <source>
        <dbReference type="EMBL" id="CAI9539447.1"/>
    </source>
</evidence>
<proteinExistence type="predicted"/>
<accession>A0ABN9ATT6</accession>
<keyword evidence="1" id="KW-0472">Membrane</keyword>
<name>A0ABN9ATT6_9NEOB</name>
<comment type="caution">
    <text evidence="3">The sequence shown here is derived from an EMBL/GenBank/DDBJ whole genome shotgun (WGS) entry which is preliminary data.</text>
</comment>
<evidence type="ECO:0000256" key="2">
    <source>
        <dbReference type="SAM" id="SignalP"/>
    </source>
</evidence>
<feature type="chain" id="PRO_5047125891" description="Palmitoyltransferase" evidence="2">
    <location>
        <begin position="22"/>
        <end position="121"/>
    </location>
</feature>
<sequence length="121" mass="13636">MAGVIAAFLLQVVLLSHMMHAAYKDSDGHEQLVGIVFIIQHLFLTFPRIVFALGFLLMLTLLLGGYTCFVCHLCVTNQTTNEWYKARSLSSSSASARTYSRGIMGNLREVFQPYRSCNKKR</sequence>
<evidence type="ECO:0008006" key="5">
    <source>
        <dbReference type="Google" id="ProtNLM"/>
    </source>
</evidence>
<feature type="signal peptide" evidence="2">
    <location>
        <begin position="1"/>
        <end position="21"/>
    </location>
</feature>
<protein>
    <recommendedName>
        <fullName evidence="5">Palmitoyltransferase</fullName>
    </recommendedName>
</protein>
<reference evidence="3" key="1">
    <citation type="submission" date="2023-05" db="EMBL/GenBank/DDBJ databases">
        <authorList>
            <person name="Stuckert A."/>
        </authorList>
    </citation>
    <scope>NUCLEOTIDE SEQUENCE</scope>
</reference>
<keyword evidence="1" id="KW-0812">Transmembrane</keyword>
<feature type="transmembrane region" description="Helical" evidence="1">
    <location>
        <begin position="48"/>
        <end position="75"/>
    </location>
</feature>
<keyword evidence="4" id="KW-1185">Reference proteome</keyword>
<evidence type="ECO:0000313" key="4">
    <source>
        <dbReference type="Proteomes" id="UP001162483"/>
    </source>
</evidence>
<keyword evidence="2" id="KW-0732">Signal</keyword>